<feature type="transmembrane region" description="Helical" evidence="7">
    <location>
        <begin position="736"/>
        <end position="757"/>
    </location>
</feature>
<dbReference type="AlphaFoldDB" id="F2JNR5"/>
<dbReference type="GO" id="GO:0005886">
    <property type="term" value="C:plasma membrane"/>
    <property type="evidence" value="ECO:0007669"/>
    <property type="project" value="UniProtKB-SubCell"/>
</dbReference>
<dbReference type="PANTHER" id="PTHR30572">
    <property type="entry name" value="MEMBRANE COMPONENT OF TRANSPORTER-RELATED"/>
    <property type="match status" value="1"/>
</dbReference>
<protein>
    <recommendedName>
        <fullName evidence="8">ABC3 transporter permease C-terminal domain-containing protein</fullName>
    </recommendedName>
</protein>
<evidence type="ECO:0000256" key="5">
    <source>
        <dbReference type="ARBA" id="ARBA00023136"/>
    </source>
</evidence>
<evidence type="ECO:0000256" key="3">
    <source>
        <dbReference type="ARBA" id="ARBA00022692"/>
    </source>
</evidence>
<dbReference type="EMBL" id="CP002582">
    <property type="protein sequence ID" value="ADZ82413.1"/>
    <property type="molecule type" value="Genomic_DNA"/>
</dbReference>
<feature type="transmembrane region" description="Helical" evidence="7">
    <location>
        <begin position="364"/>
        <end position="385"/>
    </location>
</feature>
<dbReference type="STRING" id="642492.Clole_0680"/>
<dbReference type="GO" id="GO:0022857">
    <property type="term" value="F:transmembrane transporter activity"/>
    <property type="evidence" value="ECO:0007669"/>
    <property type="project" value="TreeGrafter"/>
</dbReference>
<feature type="domain" description="ABC3 transporter permease C-terminal" evidence="8">
    <location>
        <begin position="745"/>
        <end position="851"/>
    </location>
</feature>
<evidence type="ECO:0000256" key="2">
    <source>
        <dbReference type="ARBA" id="ARBA00022475"/>
    </source>
</evidence>
<sequence>MFKVQNTKAIRNLAKRNYESNKKRNQIAIMAIILTTILFTTLFTLGAGIIKSMEYNNMRMAGGSAHASLKYLSEEEYQKLSGHPLIEKIGKSIFVGQVEDIALSKRPVEIDYCDKVSAELGFIELKEGTFPRDKDQIVLDDLTLKRLGITPKVGEKVSLSIDFNDRIETVDFTLSGWYEGDPAFTVGIGLVSESFVKAYLPGRGQAVKKDNDINGSIRADLYFKNSRNIEGNVQKVITDSGYSMEEDADNRIYYGVNWSYMSASLDHNIGSIVAVVLGIVLIMLTGYLIIYNTFQISVIKEIRFYGLLKTIGTTGRQIKSMIKQEAFRMCLWGIPLGLILGFGMGALFLPLLTAHMQGGKSSLSFSPMIFIGSAVFAMITVLLSCNKPAKVAAKITPVEAVKWSGVDQNYTQKQKRTNGSKLYQMALANLSRNRKRTIIAIISMSLSLVLMNAVFCLANSFDMNKFVSKFIDCDFQVAHASYFNNDYRQEQKEVDDELVAALVAQPTFAGGGGVYTPMGIEIRAEYEGEVNFYGQHMHFDKTQGIYTGIYAMDDFNLEGLDIVKGELDIEKFKSGNYLLLGLMDDDYGNILYDEALYDIGDKVKLKVLEDILTDPNLNDFDKDTGIAYDQQGKVIERPITEVYGREKEYEIMGFYRMTYTNTSRTYADLVTFAMPVEELKTYTPQISRMTYLCESIEGEEAQIELFLKNYTEAVNQTMNYCSRESYKQDFFEFRNVLVLVGGALCLIIGLIGLLNFINAMSTSIIARQKEFAMLKSIGMTKKQLLSMLTFEGIYYAIYTSVASLIITLLISYTALKNLTKAIWFLSFELTVAPLLIACTLLFILTALIPGWSYHTNNKNAIVEELKDSE</sequence>
<evidence type="ECO:0000256" key="1">
    <source>
        <dbReference type="ARBA" id="ARBA00004651"/>
    </source>
</evidence>
<evidence type="ECO:0000313" key="9">
    <source>
        <dbReference type="EMBL" id="ADZ82413.1"/>
    </source>
</evidence>
<keyword evidence="3 7" id="KW-0812">Transmembrane</keyword>
<feature type="transmembrane region" description="Helical" evidence="7">
    <location>
        <begin position="269"/>
        <end position="290"/>
    </location>
</feature>
<feature type="transmembrane region" description="Helical" evidence="7">
    <location>
        <begin position="821"/>
        <end position="848"/>
    </location>
</feature>
<feature type="transmembrane region" description="Helical" evidence="7">
    <location>
        <begin position="329"/>
        <end position="352"/>
    </location>
</feature>
<proteinExistence type="inferred from homology"/>
<comment type="similarity">
    <text evidence="6">Belongs to the ABC-4 integral membrane protein family.</text>
</comment>
<comment type="subcellular location">
    <subcellularLocation>
        <location evidence="1">Cell membrane</location>
        <topology evidence="1">Multi-pass membrane protein</topology>
    </subcellularLocation>
</comment>
<evidence type="ECO:0000256" key="7">
    <source>
        <dbReference type="SAM" id="Phobius"/>
    </source>
</evidence>
<dbReference type="InterPro" id="IPR003838">
    <property type="entry name" value="ABC3_permease_C"/>
</dbReference>
<feature type="transmembrane region" description="Helical" evidence="7">
    <location>
        <begin position="438"/>
        <end position="461"/>
    </location>
</feature>
<dbReference type="Proteomes" id="UP000008467">
    <property type="component" value="Chromosome"/>
</dbReference>
<keyword evidence="10" id="KW-1185">Reference proteome</keyword>
<keyword evidence="5 7" id="KW-0472">Membrane</keyword>
<evidence type="ECO:0000313" key="10">
    <source>
        <dbReference type="Proteomes" id="UP000008467"/>
    </source>
</evidence>
<gene>
    <name evidence="9" type="ordered locus">Clole_0680</name>
</gene>
<reference evidence="9 10" key="1">
    <citation type="journal article" date="2011" name="J. Bacteriol.">
        <title>Complete genome sequence of the cellulose-degrading bacterium Cellulosilyticum lentocellum.</title>
        <authorList>
            <consortium name="US DOE Joint Genome Institute"/>
            <person name="Miller D.A."/>
            <person name="Suen G."/>
            <person name="Bruce D."/>
            <person name="Copeland A."/>
            <person name="Cheng J.F."/>
            <person name="Detter C."/>
            <person name="Goodwin L.A."/>
            <person name="Han C.S."/>
            <person name="Hauser L.J."/>
            <person name="Land M.L."/>
            <person name="Lapidus A."/>
            <person name="Lucas S."/>
            <person name="Meincke L."/>
            <person name="Pitluck S."/>
            <person name="Tapia R."/>
            <person name="Teshima H."/>
            <person name="Woyke T."/>
            <person name="Fox B.G."/>
            <person name="Angert E.R."/>
            <person name="Currie C.R."/>
        </authorList>
    </citation>
    <scope>NUCLEOTIDE SEQUENCE [LARGE SCALE GENOMIC DNA]</scope>
    <source>
        <strain evidence="10">ATCC 49066 / DSM 5427 / NCIMB 11756 / RHM5</strain>
    </source>
</reference>
<dbReference type="PANTHER" id="PTHR30572:SF4">
    <property type="entry name" value="ABC TRANSPORTER PERMEASE YTRF"/>
    <property type="match status" value="1"/>
</dbReference>
<evidence type="ECO:0000256" key="4">
    <source>
        <dbReference type="ARBA" id="ARBA00022989"/>
    </source>
</evidence>
<organism evidence="9 10">
    <name type="scientific">Cellulosilyticum lentocellum (strain ATCC 49066 / DSM 5427 / NCIMB 11756 / RHM5)</name>
    <name type="common">Clostridium lentocellum</name>
    <dbReference type="NCBI Taxonomy" id="642492"/>
    <lineage>
        <taxon>Bacteria</taxon>
        <taxon>Bacillati</taxon>
        <taxon>Bacillota</taxon>
        <taxon>Clostridia</taxon>
        <taxon>Lachnospirales</taxon>
        <taxon>Cellulosilyticaceae</taxon>
        <taxon>Cellulosilyticum</taxon>
    </lineage>
</organism>
<accession>F2JNR5</accession>
<dbReference type="KEGG" id="cle:Clole_0680"/>
<dbReference type="eggNOG" id="COG0577">
    <property type="taxonomic scope" value="Bacteria"/>
</dbReference>
<dbReference type="HOGENOM" id="CLU_010964_1_0_9"/>
<keyword evidence="4 7" id="KW-1133">Transmembrane helix</keyword>
<feature type="domain" description="ABC3 transporter permease C-terminal" evidence="8">
    <location>
        <begin position="278"/>
        <end position="397"/>
    </location>
</feature>
<evidence type="ECO:0000256" key="6">
    <source>
        <dbReference type="ARBA" id="ARBA00038076"/>
    </source>
</evidence>
<keyword evidence="2" id="KW-1003">Cell membrane</keyword>
<feature type="transmembrane region" description="Helical" evidence="7">
    <location>
        <begin position="792"/>
        <end position="815"/>
    </location>
</feature>
<name>F2JNR5_CELLD</name>
<feature type="transmembrane region" description="Helical" evidence="7">
    <location>
        <begin position="27"/>
        <end position="50"/>
    </location>
</feature>
<dbReference type="RefSeq" id="WP_013655714.1">
    <property type="nucleotide sequence ID" value="NC_015275.1"/>
</dbReference>
<dbReference type="Pfam" id="PF02687">
    <property type="entry name" value="FtsX"/>
    <property type="match status" value="2"/>
</dbReference>
<evidence type="ECO:0000259" key="8">
    <source>
        <dbReference type="Pfam" id="PF02687"/>
    </source>
</evidence>
<dbReference type="InterPro" id="IPR050250">
    <property type="entry name" value="Macrolide_Exporter_MacB"/>
</dbReference>